<evidence type="ECO:0000313" key="18">
    <source>
        <dbReference type="EMBL" id="STO16719.1"/>
    </source>
</evidence>
<dbReference type="InterPro" id="IPR050059">
    <property type="entry name" value="ATP_synthase_B_chain"/>
</dbReference>
<keyword evidence="6 14" id="KW-0812">Transmembrane</keyword>
<organism evidence="18 19">
    <name type="scientific">Mobiluncus mulieris</name>
    <dbReference type="NCBI Taxonomy" id="2052"/>
    <lineage>
        <taxon>Bacteria</taxon>
        <taxon>Bacillati</taxon>
        <taxon>Actinomycetota</taxon>
        <taxon>Actinomycetes</taxon>
        <taxon>Actinomycetales</taxon>
        <taxon>Actinomycetaceae</taxon>
        <taxon>Mobiluncus</taxon>
    </lineage>
</organism>
<dbReference type="EMBL" id="UGGQ01000006">
    <property type="protein sequence ID" value="STO16719.1"/>
    <property type="molecule type" value="Genomic_DNA"/>
</dbReference>
<accession>A0A2X1TMG6</accession>
<dbReference type="Pfam" id="PF00430">
    <property type="entry name" value="ATP-synt_B"/>
    <property type="match status" value="1"/>
</dbReference>
<keyword evidence="4 14" id="KW-1003">Cell membrane</keyword>
<evidence type="ECO:0000256" key="6">
    <source>
        <dbReference type="ARBA" id="ARBA00022692"/>
    </source>
</evidence>
<feature type="transmembrane region" description="Helical" evidence="14">
    <location>
        <begin position="27"/>
        <end position="46"/>
    </location>
</feature>
<dbReference type="NCBIfam" id="NF004412">
    <property type="entry name" value="PRK05759.1-3"/>
    <property type="match status" value="1"/>
</dbReference>
<evidence type="ECO:0000256" key="13">
    <source>
        <dbReference type="ARBA" id="ARBA00025830"/>
    </source>
</evidence>
<evidence type="ECO:0000256" key="5">
    <source>
        <dbReference type="ARBA" id="ARBA00022547"/>
    </source>
</evidence>
<dbReference type="GO" id="GO:0045259">
    <property type="term" value="C:proton-transporting ATP synthase complex"/>
    <property type="evidence" value="ECO:0007669"/>
    <property type="project" value="UniProtKB-KW"/>
</dbReference>
<dbReference type="GeneID" id="61168642"/>
<comment type="subunit">
    <text evidence="13 14">F-type ATPases have 2 components, F(1) - the catalytic core - and F(0) - the membrane proton channel. F(1) has five subunits: alpha(3), beta(3), gamma(1), delta(1), epsilon(1). F(0) has three main subunits: a(1), b(2) and c(10-14). The alpha and beta chains form an alternating ring which encloses part of the gamma chain. F(1) is attached to F(0) by a central stalk formed by the gamma and epsilon chains, while a peripheral stalk is formed by the delta and b chains.</text>
</comment>
<reference evidence="17 20" key="3">
    <citation type="submission" date="2020-04" db="EMBL/GenBank/DDBJ databases">
        <title>Antimicrobial susceptibility and clonality of vaginal-derived multi-drug resistant Mobiluncus isolates in China.</title>
        <authorList>
            <person name="Zhang X."/>
        </authorList>
    </citation>
    <scope>NUCLEOTIDE SEQUENCE [LARGE SCALE GENOMIC DNA]</scope>
    <source>
        <strain evidence="17 20">7</strain>
    </source>
</reference>
<keyword evidence="7 14" id="KW-0375">Hydrogen ion transport</keyword>
<evidence type="ECO:0000313" key="20">
    <source>
        <dbReference type="Proteomes" id="UP000582487"/>
    </source>
</evidence>
<evidence type="ECO:0000313" key="21">
    <source>
        <dbReference type="Proteomes" id="UP001209486"/>
    </source>
</evidence>
<dbReference type="SUPFAM" id="SSF81573">
    <property type="entry name" value="F1F0 ATP synthase subunit B, membrane domain"/>
    <property type="match status" value="1"/>
</dbReference>
<dbReference type="InterPro" id="IPR002146">
    <property type="entry name" value="ATP_synth_b/b'su_bac/chlpt"/>
</dbReference>
<comment type="subcellular location">
    <subcellularLocation>
        <location evidence="1 14">Cell membrane</location>
        <topology evidence="1 14">Single-pass membrane protein</topology>
    </subcellularLocation>
</comment>
<dbReference type="EMBL" id="JABCUV010000016">
    <property type="protein sequence ID" value="NMW94081.1"/>
    <property type="molecule type" value="Genomic_DNA"/>
</dbReference>
<keyword evidence="5 14" id="KW-0138">CF(0)</keyword>
<dbReference type="CDD" id="cd06503">
    <property type="entry name" value="ATP-synt_Fo_b"/>
    <property type="match status" value="1"/>
</dbReference>
<dbReference type="Proteomes" id="UP000255284">
    <property type="component" value="Unassembled WGS sequence"/>
</dbReference>
<comment type="similarity">
    <text evidence="2 14 15">Belongs to the ATPase B chain family.</text>
</comment>
<comment type="function">
    <text evidence="12 14">F(1)F(0) ATP synthase produces ATP from ADP in the presence of a proton or sodium gradient. F-type ATPases consist of two structural domains, F(1) containing the extramembraneous catalytic core and F(0) containing the membrane proton channel, linked together by a central stalk and a peripheral stalk. During catalysis, ATP synthesis in the catalytic domain of F(1) is coupled via a rotary mechanism of the central stalk subunits to proton translocation.</text>
</comment>
<evidence type="ECO:0000256" key="11">
    <source>
        <dbReference type="ARBA" id="ARBA00023310"/>
    </source>
</evidence>
<dbReference type="PANTHER" id="PTHR33445">
    <property type="entry name" value="ATP SYNTHASE SUBUNIT B', CHLOROPLASTIC"/>
    <property type="match status" value="1"/>
</dbReference>
<evidence type="ECO:0000256" key="10">
    <source>
        <dbReference type="ARBA" id="ARBA00023136"/>
    </source>
</evidence>
<reference evidence="16 21" key="2">
    <citation type="submission" date="2019-08" db="EMBL/GenBank/DDBJ databases">
        <title>Comparison of rpoB and gyrB Sequences from Mobiluncus Species and Development of a Multiplex PCR Method for Clinical Detection of Mobiluncus curtisii and Mobiluncus mulieris.</title>
        <authorList>
            <person name="Yang L."/>
            <person name="Shen Y."/>
            <person name="Xu G."/>
            <person name="Shu L.-B."/>
            <person name="Hu J."/>
            <person name="Zhang R."/>
            <person name="Wang Y."/>
            <person name="Zhou H.-W."/>
            <person name="Zhang X."/>
        </authorList>
    </citation>
    <scope>NUCLEOTIDE SEQUENCE [LARGE SCALE GENOMIC DNA]</scope>
    <source>
        <strain evidence="16 21">M26</strain>
    </source>
</reference>
<dbReference type="GO" id="GO:0046961">
    <property type="term" value="F:proton-transporting ATPase activity, rotational mechanism"/>
    <property type="evidence" value="ECO:0007669"/>
    <property type="project" value="TreeGrafter"/>
</dbReference>
<evidence type="ECO:0000256" key="14">
    <source>
        <dbReference type="HAMAP-Rule" id="MF_01398"/>
    </source>
</evidence>
<dbReference type="EMBL" id="VSZY01000006">
    <property type="protein sequence ID" value="MCU9968835.1"/>
    <property type="molecule type" value="Genomic_DNA"/>
</dbReference>
<evidence type="ECO:0000256" key="3">
    <source>
        <dbReference type="ARBA" id="ARBA00022448"/>
    </source>
</evidence>
<evidence type="ECO:0000256" key="12">
    <source>
        <dbReference type="ARBA" id="ARBA00025198"/>
    </source>
</evidence>
<dbReference type="GO" id="GO:0005886">
    <property type="term" value="C:plasma membrane"/>
    <property type="evidence" value="ECO:0007669"/>
    <property type="project" value="UniProtKB-SubCell"/>
</dbReference>
<dbReference type="PANTHER" id="PTHR33445:SF1">
    <property type="entry name" value="ATP SYNTHASE SUBUNIT B"/>
    <property type="match status" value="1"/>
</dbReference>
<dbReference type="GO" id="GO:0046933">
    <property type="term" value="F:proton-transporting ATP synthase activity, rotational mechanism"/>
    <property type="evidence" value="ECO:0007669"/>
    <property type="project" value="UniProtKB-UniRule"/>
</dbReference>
<evidence type="ECO:0000256" key="1">
    <source>
        <dbReference type="ARBA" id="ARBA00004162"/>
    </source>
</evidence>
<evidence type="ECO:0000313" key="17">
    <source>
        <dbReference type="EMBL" id="NMW94081.1"/>
    </source>
</evidence>
<protein>
    <recommendedName>
        <fullName evidence="14">ATP synthase subunit b</fullName>
    </recommendedName>
    <alternativeName>
        <fullName evidence="14">ATP synthase F(0) sector subunit b</fullName>
    </alternativeName>
    <alternativeName>
        <fullName evidence="14">ATPase subunit I</fullName>
    </alternativeName>
    <alternativeName>
        <fullName evidence="14">F-type ATPase subunit b</fullName>
        <shortName evidence="14">F-ATPase subunit b</shortName>
    </alternativeName>
</protein>
<name>A0A2X1TMG6_9ACTO</name>
<dbReference type="Proteomes" id="UP001209486">
    <property type="component" value="Unassembled WGS sequence"/>
</dbReference>
<comment type="caution">
    <text evidence="18">The sequence shown here is derived from an EMBL/GenBank/DDBJ whole genome shotgun (WGS) entry which is preliminary data.</text>
</comment>
<dbReference type="HAMAP" id="MF_01398">
    <property type="entry name" value="ATP_synth_b_bprime"/>
    <property type="match status" value="1"/>
</dbReference>
<comment type="function">
    <text evidence="14">Component of the F(0) channel, it forms part of the peripheral stalk, linking F(1) to F(0).</text>
</comment>
<keyword evidence="10 14" id="KW-0472">Membrane</keyword>
<evidence type="ECO:0000256" key="2">
    <source>
        <dbReference type="ARBA" id="ARBA00005513"/>
    </source>
</evidence>
<gene>
    <name evidence="14 18" type="primary">atpF</name>
    <name evidence="16" type="ORF">FYZ43_05330</name>
    <name evidence="17" type="ORF">HHJ74_10420</name>
    <name evidence="18" type="ORF">NCTC11819_01290</name>
</gene>
<evidence type="ECO:0000313" key="19">
    <source>
        <dbReference type="Proteomes" id="UP000255284"/>
    </source>
</evidence>
<reference evidence="18 19" key="1">
    <citation type="submission" date="2018-06" db="EMBL/GenBank/DDBJ databases">
        <authorList>
            <consortium name="Pathogen Informatics"/>
            <person name="Doyle S."/>
        </authorList>
    </citation>
    <scope>NUCLEOTIDE SEQUENCE [LARGE SCALE GENOMIC DNA]</scope>
    <source>
        <strain evidence="18 19">NCTC11819</strain>
    </source>
</reference>
<keyword evidence="8 14" id="KW-1133">Transmembrane helix</keyword>
<dbReference type="InterPro" id="IPR005864">
    <property type="entry name" value="ATP_synth_F0_bsu_bac"/>
</dbReference>
<dbReference type="Proteomes" id="UP000582487">
    <property type="component" value="Unassembled WGS sequence"/>
</dbReference>
<sequence>MEYVNSLVAAVAAAEDKNPLLPAMYDIVWSAIIFAIILFVIVKVALPKYNTLADERAMKLQEGLDATTKAHEESQKAESRIAAELTEAKAEAAKIRDQAVAQAEDIVARAQARAEQEAKRIVETAQRQIEAERVAAEQSLRAEVGGLATQLAEKIVGEQLKDEALSARVVDRFLDELDKQVAAV</sequence>
<evidence type="ECO:0000256" key="4">
    <source>
        <dbReference type="ARBA" id="ARBA00022475"/>
    </source>
</evidence>
<keyword evidence="11 14" id="KW-0066">ATP synthesis</keyword>
<evidence type="ECO:0000256" key="7">
    <source>
        <dbReference type="ARBA" id="ARBA00022781"/>
    </source>
</evidence>
<dbReference type="AlphaFoldDB" id="A0A2X1TMG6"/>
<dbReference type="OrthoDB" id="5243563at2"/>
<dbReference type="InterPro" id="IPR028987">
    <property type="entry name" value="ATP_synth_B-like_membr_sf"/>
</dbReference>
<evidence type="ECO:0000256" key="15">
    <source>
        <dbReference type="RuleBase" id="RU003848"/>
    </source>
</evidence>
<dbReference type="Gene3D" id="1.20.5.620">
    <property type="entry name" value="F1F0 ATP synthase subunit B, membrane domain"/>
    <property type="match status" value="1"/>
</dbReference>
<dbReference type="NCBIfam" id="TIGR01144">
    <property type="entry name" value="ATP_synt_b"/>
    <property type="match status" value="1"/>
</dbReference>
<keyword evidence="3 14" id="KW-0813">Transport</keyword>
<dbReference type="RefSeq" id="WP_004011673.1">
    <property type="nucleotide sequence ID" value="NZ_CAMPNB010000022.1"/>
</dbReference>
<keyword evidence="9 14" id="KW-0406">Ion transport</keyword>
<evidence type="ECO:0000313" key="16">
    <source>
        <dbReference type="EMBL" id="MCU9968835.1"/>
    </source>
</evidence>
<proteinExistence type="inferred from homology"/>
<evidence type="ECO:0000256" key="9">
    <source>
        <dbReference type="ARBA" id="ARBA00023065"/>
    </source>
</evidence>
<evidence type="ECO:0000256" key="8">
    <source>
        <dbReference type="ARBA" id="ARBA00022989"/>
    </source>
</evidence>